<dbReference type="Gene3D" id="3.10.310.10">
    <property type="entry name" value="Diaminopimelate Epimerase, Chain A, domain 1"/>
    <property type="match status" value="2"/>
</dbReference>
<reference evidence="3 4" key="1">
    <citation type="journal article" date="2017" name="Int. J. Syst. Evol. Microbiol.">
        <title>Photobacterium alginatilyticum sp. nov., a marine bacterium isolated from bottom seawater.</title>
        <authorList>
            <person name="Wang X."/>
            <person name="Wang Y."/>
            <person name="Yang X."/>
            <person name="Sun H."/>
            <person name="Li B."/>
            <person name="Zhang X.H."/>
        </authorList>
    </citation>
    <scope>NUCLEOTIDE SEQUENCE [LARGE SCALE GENOMIC DNA]</scope>
    <source>
        <strain evidence="3 4">P03D4</strain>
    </source>
</reference>
<dbReference type="RefSeq" id="WP_160648960.1">
    <property type="nucleotide sequence ID" value="NZ_RSEJ01000003.1"/>
</dbReference>
<protein>
    <submittedName>
        <fullName evidence="3">PhzF family phenazine biosynthesis protein</fullName>
    </submittedName>
</protein>
<dbReference type="EMBL" id="RSEJ01000003">
    <property type="protein sequence ID" value="NBI51904.1"/>
    <property type="molecule type" value="Genomic_DNA"/>
</dbReference>
<proteinExistence type="inferred from homology"/>
<keyword evidence="4" id="KW-1185">Reference proteome</keyword>
<evidence type="ECO:0000313" key="3">
    <source>
        <dbReference type="EMBL" id="NBI51904.1"/>
    </source>
</evidence>
<dbReference type="PANTHER" id="PTHR13774:SF39">
    <property type="entry name" value="BIOSYNTHESIS PROTEIN, PUTATIVE-RELATED"/>
    <property type="match status" value="1"/>
</dbReference>
<accession>A0ABW9YFB2</accession>
<sequence length="303" mass="32680">MTQSHTNVRRVRAQIVNGFVTGKIGGNPAGVVLDADNLSEEDMLNIAAQVGLSETAFVSQSDAADFKLDFFTPNRRIAHCGHATIATFSYLTEIGRVSEGETSKETVDGPRKILIKNGAAFMEQLAPTYRKPSDWQSQGVTVQDVLASLGLSEGDLDSRIDPVLVNTGNSFIVVAVTDTSVLGAITPNFSQIADISEKLNLIGYYVFTTETESTDRDATTRMFGPRFAIEEESATGMAAGPLACLLYDFLDLKKETLMIEQGNFMHPASPSQISVELIIENAQIKGLMAGGYGKVMAQLDITL</sequence>
<keyword evidence="2" id="KW-0413">Isomerase</keyword>
<dbReference type="SUPFAM" id="SSF54506">
    <property type="entry name" value="Diaminopimelate epimerase-like"/>
    <property type="match status" value="1"/>
</dbReference>
<comment type="caution">
    <text evidence="3">The sequence shown here is derived from an EMBL/GenBank/DDBJ whole genome shotgun (WGS) entry which is preliminary data.</text>
</comment>
<organism evidence="3 4">
    <name type="scientific">Photobacterium alginatilyticum</name>
    <dbReference type="NCBI Taxonomy" id="1775171"/>
    <lineage>
        <taxon>Bacteria</taxon>
        <taxon>Pseudomonadati</taxon>
        <taxon>Pseudomonadota</taxon>
        <taxon>Gammaproteobacteria</taxon>
        <taxon>Vibrionales</taxon>
        <taxon>Vibrionaceae</taxon>
        <taxon>Photobacterium</taxon>
    </lineage>
</organism>
<dbReference type="InterPro" id="IPR003719">
    <property type="entry name" value="Phenazine_PhzF-like"/>
</dbReference>
<gene>
    <name evidence="3" type="ORF">EIZ48_04880</name>
</gene>
<comment type="similarity">
    <text evidence="1">Belongs to the PhzF family.</text>
</comment>
<evidence type="ECO:0000256" key="1">
    <source>
        <dbReference type="ARBA" id="ARBA00008270"/>
    </source>
</evidence>
<dbReference type="NCBIfam" id="TIGR00654">
    <property type="entry name" value="PhzF_family"/>
    <property type="match status" value="1"/>
</dbReference>
<name>A0ABW9YFB2_9GAMM</name>
<evidence type="ECO:0000313" key="4">
    <source>
        <dbReference type="Proteomes" id="UP000738517"/>
    </source>
</evidence>
<dbReference type="Pfam" id="PF02567">
    <property type="entry name" value="PhzC-PhzF"/>
    <property type="match status" value="1"/>
</dbReference>
<dbReference type="Proteomes" id="UP000738517">
    <property type="component" value="Unassembled WGS sequence"/>
</dbReference>
<dbReference type="PIRSF" id="PIRSF016184">
    <property type="entry name" value="PhzC_PhzF"/>
    <property type="match status" value="1"/>
</dbReference>
<evidence type="ECO:0000256" key="2">
    <source>
        <dbReference type="ARBA" id="ARBA00023235"/>
    </source>
</evidence>
<dbReference type="PANTHER" id="PTHR13774">
    <property type="entry name" value="PHENAZINE BIOSYNTHESIS PROTEIN"/>
    <property type="match status" value="1"/>
</dbReference>